<keyword evidence="1" id="KW-0812">Transmembrane</keyword>
<evidence type="ECO:0000313" key="3">
    <source>
        <dbReference type="Proteomes" id="UP000051841"/>
    </source>
</evidence>
<keyword evidence="1" id="KW-0472">Membrane</keyword>
<gene>
    <name evidence="2" type="ORF">IV49_GL001087</name>
</gene>
<name>A0A0R2HH25_9FIRM</name>
<dbReference type="InterPro" id="IPR045584">
    <property type="entry name" value="Pilin-like"/>
</dbReference>
<dbReference type="PROSITE" id="PS00409">
    <property type="entry name" value="PROKAR_NTER_METHYL"/>
    <property type="match status" value="1"/>
</dbReference>
<dbReference type="Gene3D" id="3.30.700.10">
    <property type="entry name" value="Glycoprotein, Type 4 Pilin"/>
    <property type="match status" value="1"/>
</dbReference>
<evidence type="ECO:0000256" key="1">
    <source>
        <dbReference type="SAM" id="Phobius"/>
    </source>
</evidence>
<evidence type="ECO:0008006" key="4">
    <source>
        <dbReference type="Google" id="ProtNLM"/>
    </source>
</evidence>
<dbReference type="AlphaFoldDB" id="A0A0R2HH25"/>
<dbReference type="Proteomes" id="UP000051841">
    <property type="component" value="Unassembled WGS sequence"/>
</dbReference>
<sequence>MAVRVGVVYMLERMKGKKGFTLIEIIVVIVILAVLMAVAVPSVMQYTVASKDAKYEAGARAVFQRVQYEYMKFYMEHGRDPKGKDRNSELKIPRSKFKGVNVNHIRIHVTADHNVDALSATIYPDGVNSDDRNTRDRYHDQCIIFRIDTNKNVRIDRKWSTSSPILLKDPFFEVMIAKDQ</sequence>
<feature type="transmembrane region" description="Helical" evidence="1">
    <location>
        <begin position="20"/>
        <end position="44"/>
    </location>
</feature>
<dbReference type="Pfam" id="PF07963">
    <property type="entry name" value="N_methyl"/>
    <property type="match status" value="1"/>
</dbReference>
<keyword evidence="3" id="KW-1185">Reference proteome</keyword>
<dbReference type="PATRIC" id="fig|1410657.5.peg.1128"/>
<evidence type="ECO:0000313" key="2">
    <source>
        <dbReference type="EMBL" id="KRN51014.1"/>
    </source>
</evidence>
<protein>
    <recommendedName>
        <fullName evidence="4">Prepilin-type N-terminal cleavage/methylation domain-containing protein</fullName>
    </recommendedName>
</protein>
<dbReference type="SUPFAM" id="SSF54523">
    <property type="entry name" value="Pili subunits"/>
    <property type="match status" value="1"/>
</dbReference>
<dbReference type="NCBIfam" id="TIGR02532">
    <property type="entry name" value="IV_pilin_GFxxxE"/>
    <property type="match status" value="1"/>
</dbReference>
<keyword evidence="1" id="KW-1133">Transmembrane helix</keyword>
<organism evidence="2 3">
    <name type="scientific">Kandleria vitulina DSM 20405</name>
    <dbReference type="NCBI Taxonomy" id="1410657"/>
    <lineage>
        <taxon>Bacteria</taxon>
        <taxon>Bacillati</taxon>
        <taxon>Bacillota</taxon>
        <taxon>Erysipelotrichia</taxon>
        <taxon>Erysipelotrichales</taxon>
        <taxon>Coprobacillaceae</taxon>
        <taxon>Kandleria</taxon>
    </lineage>
</organism>
<proteinExistence type="predicted"/>
<dbReference type="EMBL" id="JQBL01000003">
    <property type="protein sequence ID" value="KRN51014.1"/>
    <property type="molecule type" value="Genomic_DNA"/>
</dbReference>
<reference evidence="2 3" key="1">
    <citation type="journal article" date="2015" name="Genome Announc.">
        <title>Expanding the biotechnology potential of lactobacilli through comparative genomics of 213 strains and associated genera.</title>
        <authorList>
            <person name="Sun Z."/>
            <person name="Harris H.M."/>
            <person name="McCann A."/>
            <person name="Guo C."/>
            <person name="Argimon S."/>
            <person name="Zhang W."/>
            <person name="Yang X."/>
            <person name="Jeffery I.B."/>
            <person name="Cooney J.C."/>
            <person name="Kagawa T.F."/>
            <person name="Liu W."/>
            <person name="Song Y."/>
            <person name="Salvetti E."/>
            <person name="Wrobel A."/>
            <person name="Rasinkangas P."/>
            <person name="Parkhill J."/>
            <person name="Rea M.C."/>
            <person name="O'Sullivan O."/>
            <person name="Ritari J."/>
            <person name="Douillard F.P."/>
            <person name="Paul Ross R."/>
            <person name="Yang R."/>
            <person name="Briner A.E."/>
            <person name="Felis G.E."/>
            <person name="de Vos W.M."/>
            <person name="Barrangou R."/>
            <person name="Klaenhammer T.R."/>
            <person name="Caufield P.W."/>
            <person name="Cui Y."/>
            <person name="Zhang H."/>
            <person name="O'Toole P.W."/>
        </authorList>
    </citation>
    <scope>NUCLEOTIDE SEQUENCE [LARGE SCALE GENOMIC DNA]</scope>
    <source>
        <strain evidence="2 3">DSM 20405</strain>
    </source>
</reference>
<comment type="caution">
    <text evidence="2">The sequence shown here is derived from an EMBL/GenBank/DDBJ whole genome shotgun (WGS) entry which is preliminary data.</text>
</comment>
<dbReference type="InterPro" id="IPR012902">
    <property type="entry name" value="N_methyl_site"/>
</dbReference>
<accession>A0A0R2HH25</accession>